<feature type="region of interest" description="Disordered" evidence="8">
    <location>
        <begin position="1"/>
        <end position="23"/>
    </location>
</feature>
<sequence length="550" mass="61156">MSEKEESYDHVEGGIRSSPESTNADVLGEKGGWQASVADAHLANIGEHEATVRTALRAYPYAALWSLTVSMSIIMEGYDTNLIGNFYGYPAFAKQFGSFDSATNSFQVSGSWQLALGCGPTAGALVGATINGYLIQKFGFRPVFMGALILMNAFVFIDFFGKNVQLQTVGQVLCGLPWGVFATIGPSYASELCPMAFRPYLTAYTNMCFAIGQFISSGVLQSLISRPDEWSYRIPYAIQWLWPTPLMVAAFFMPESPWWLVRNGRYDAAERSVQRLMAKTEQPNAKSVVAMMIHTNNIEKDITEGHSYLDCFKGTDLRRTEISCVIFAGQVLAGSSFAYSATYFFEQAGLNSSNAYKLGLGGTAIAFVGTIISWGLMRVLGRRTIYLWGMAGMSLCLFIIGFLTLANGSGGTVWAQSALCIIWLFFFSLSAGPIGWAIPAEVSSSRLRSKTVCLARNSYYIVQIIANVIEPYMINPTEWAWKGKTGFFWFVTAFFTFVWAFFRLPETKDRTYEELDLMFIAKVPTRKFKNFKVNAYDESTILTERVEDVQ</sequence>
<feature type="transmembrane region" description="Helical" evidence="9">
    <location>
        <begin position="458"/>
        <end position="474"/>
    </location>
</feature>
<keyword evidence="5 9" id="KW-1133">Transmembrane helix</keyword>
<dbReference type="PROSITE" id="PS00217">
    <property type="entry name" value="SUGAR_TRANSPORT_2"/>
    <property type="match status" value="1"/>
</dbReference>
<organism evidence="11 12">
    <name type="scientific">Oidiodendron maius (strain Zn)</name>
    <dbReference type="NCBI Taxonomy" id="913774"/>
    <lineage>
        <taxon>Eukaryota</taxon>
        <taxon>Fungi</taxon>
        <taxon>Dikarya</taxon>
        <taxon>Ascomycota</taxon>
        <taxon>Pezizomycotina</taxon>
        <taxon>Leotiomycetes</taxon>
        <taxon>Leotiomycetes incertae sedis</taxon>
        <taxon>Myxotrichaceae</taxon>
        <taxon>Oidiodendron</taxon>
    </lineage>
</organism>
<feature type="transmembrane region" description="Helical" evidence="9">
    <location>
        <begin position="322"/>
        <end position="344"/>
    </location>
</feature>
<gene>
    <name evidence="11" type="ORF">OIDMADRAFT_183859</name>
</gene>
<evidence type="ECO:0000256" key="6">
    <source>
        <dbReference type="ARBA" id="ARBA00023136"/>
    </source>
</evidence>
<feature type="transmembrane region" description="Helical" evidence="9">
    <location>
        <begin position="486"/>
        <end position="502"/>
    </location>
</feature>
<feature type="transmembrane region" description="Helical" evidence="9">
    <location>
        <begin position="201"/>
        <end position="220"/>
    </location>
</feature>
<dbReference type="NCBIfam" id="TIGR00879">
    <property type="entry name" value="SP"/>
    <property type="match status" value="1"/>
</dbReference>
<feature type="transmembrane region" description="Helical" evidence="9">
    <location>
        <begin position="356"/>
        <end position="376"/>
    </location>
</feature>
<evidence type="ECO:0000313" key="12">
    <source>
        <dbReference type="Proteomes" id="UP000054321"/>
    </source>
</evidence>
<dbReference type="InterPro" id="IPR005829">
    <property type="entry name" value="Sugar_transporter_CS"/>
</dbReference>
<dbReference type="PROSITE" id="PS50850">
    <property type="entry name" value="MFS"/>
    <property type="match status" value="1"/>
</dbReference>
<dbReference type="InParanoid" id="A0A0C3D028"/>
<evidence type="ECO:0000256" key="3">
    <source>
        <dbReference type="ARBA" id="ARBA00022448"/>
    </source>
</evidence>
<keyword evidence="4 9" id="KW-0812">Transmembrane</keyword>
<accession>A0A0C3D028</accession>
<evidence type="ECO:0000313" key="11">
    <source>
        <dbReference type="EMBL" id="KIM95262.1"/>
    </source>
</evidence>
<keyword evidence="3 7" id="KW-0813">Transport</keyword>
<dbReference type="Proteomes" id="UP000054321">
    <property type="component" value="Unassembled WGS sequence"/>
</dbReference>
<dbReference type="InterPro" id="IPR020846">
    <property type="entry name" value="MFS_dom"/>
</dbReference>
<dbReference type="Gene3D" id="1.20.1250.20">
    <property type="entry name" value="MFS general substrate transporter like domains"/>
    <property type="match status" value="1"/>
</dbReference>
<evidence type="ECO:0000256" key="9">
    <source>
        <dbReference type="SAM" id="Phobius"/>
    </source>
</evidence>
<evidence type="ECO:0000256" key="1">
    <source>
        <dbReference type="ARBA" id="ARBA00004141"/>
    </source>
</evidence>
<evidence type="ECO:0000256" key="7">
    <source>
        <dbReference type="RuleBase" id="RU003346"/>
    </source>
</evidence>
<feature type="domain" description="Major facilitator superfamily (MFS) profile" evidence="10">
    <location>
        <begin position="65"/>
        <end position="508"/>
    </location>
</feature>
<dbReference type="PRINTS" id="PR00171">
    <property type="entry name" value="SUGRTRNSPORT"/>
</dbReference>
<dbReference type="GO" id="GO:0005351">
    <property type="term" value="F:carbohydrate:proton symporter activity"/>
    <property type="evidence" value="ECO:0007669"/>
    <property type="project" value="TreeGrafter"/>
</dbReference>
<dbReference type="HOGENOM" id="CLU_001265_11_5_1"/>
<dbReference type="InterPro" id="IPR003663">
    <property type="entry name" value="Sugar/inositol_transpt"/>
</dbReference>
<evidence type="ECO:0000256" key="4">
    <source>
        <dbReference type="ARBA" id="ARBA00022692"/>
    </source>
</evidence>
<comment type="similarity">
    <text evidence="2 7">Belongs to the major facilitator superfamily. Sugar transporter (TC 2.A.1.1) family.</text>
</comment>
<name>A0A0C3D028_OIDMZ</name>
<reference evidence="11 12" key="1">
    <citation type="submission" date="2014-04" db="EMBL/GenBank/DDBJ databases">
        <authorList>
            <consortium name="DOE Joint Genome Institute"/>
            <person name="Kuo A."/>
            <person name="Martino E."/>
            <person name="Perotto S."/>
            <person name="Kohler A."/>
            <person name="Nagy L.G."/>
            <person name="Floudas D."/>
            <person name="Copeland A."/>
            <person name="Barry K.W."/>
            <person name="Cichocki N."/>
            <person name="Veneault-Fourrey C."/>
            <person name="LaButti K."/>
            <person name="Lindquist E.A."/>
            <person name="Lipzen A."/>
            <person name="Lundell T."/>
            <person name="Morin E."/>
            <person name="Murat C."/>
            <person name="Sun H."/>
            <person name="Tunlid A."/>
            <person name="Henrissat B."/>
            <person name="Grigoriev I.V."/>
            <person name="Hibbett D.S."/>
            <person name="Martin F."/>
            <person name="Nordberg H.P."/>
            <person name="Cantor M.N."/>
            <person name="Hua S.X."/>
        </authorList>
    </citation>
    <scope>NUCLEOTIDE SEQUENCE [LARGE SCALE GENOMIC DNA]</scope>
    <source>
        <strain evidence="11 12">Zn</strain>
    </source>
</reference>
<feature type="transmembrane region" description="Helical" evidence="9">
    <location>
        <begin position="385"/>
        <end position="407"/>
    </location>
</feature>
<evidence type="ECO:0000256" key="8">
    <source>
        <dbReference type="SAM" id="MobiDB-lite"/>
    </source>
</evidence>
<comment type="subcellular location">
    <subcellularLocation>
        <location evidence="1">Membrane</location>
        <topology evidence="1">Multi-pass membrane protein</topology>
    </subcellularLocation>
</comment>
<proteinExistence type="inferred from homology"/>
<dbReference type="FunFam" id="1.20.1250.20:FF:000078">
    <property type="entry name" value="MFS maltose transporter, putative"/>
    <property type="match status" value="1"/>
</dbReference>
<dbReference type="InterPro" id="IPR050360">
    <property type="entry name" value="MFS_Sugar_Transporters"/>
</dbReference>
<evidence type="ECO:0000256" key="5">
    <source>
        <dbReference type="ARBA" id="ARBA00022989"/>
    </source>
</evidence>
<feature type="transmembrane region" description="Helical" evidence="9">
    <location>
        <begin position="169"/>
        <end position="189"/>
    </location>
</feature>
<feature type="transmembrane region" description="Helical" evidence="9">
    <location>
        <begin position="240"/>
        <end position="261"/>
    </location>
</feature>
<keyword evidence="12" id="KW-1185">Reference proteome</keyword>
<reference evidence="12" key="2">
    <citation type="submission" date="2015-01" db="EMBL/GenBank/DDBJ databases">
        <title>Evolutionary Origins and Diversification of the Mycorrhizal Mutualists.</title>
        <authorList>
            <consortium name="DOE Joint Genome Institute"/>
            <consortium name="Mycorrhizal Genomics Consortium"/>
            <person name="Kohler A."/>
            <person name="Kuo A."/>
            <person name="Nagy L.G."/>
            <person name="Floudas D."/>
            <person name="Copeland A."/>
            <person name="Barry K.W."/>
            <person name="Cichocki N."/>
            <person name="Veneault-Fourrey C."/>
            <person name="LaButti K."/>
            <person name="Lindquist E.A."/>
            <person name="Lipzen A."/>
            <person name="Lundell T."/>
            <person name="Morin E."/>
            <person name="Murat C."/>
            <person name="Riley R."/>
            <person name="Ohm R."/>
            <person name="Sun H."/>
            <person name="Tunlid A."/>
            <person name="Henrissat B."/>
            <person name="Grigoriev I.V."/>
            <person name="Hibbett D.S."/>
            <person name="Martin F."/>
        </authorList>
    </citation>
    <scope>NUCLEOTIDE SEQUENCE [LARGE SCALE GENOMIC DNA]</scope>
    <source>
        <strain evidence="12">Zn</strain>
    </source>
</reference>
<dbReference type="InterPro" id="IPR036259">
    <property type="entry name" value="MFS_trans_sf"/>
</dbReference>
<dbReference type="AlphaFoldDB" id="A0A0C3D028"/>
<feature type="transmembrane region" description="Helical" evidence="9">
    <location>
        <begin position="413"/>
        <end position="438"/>
    </location>
</feature>
<protein>
    <recommendedName>
        <fullName evidence="10">Major facilitator superfamily (MFS) profile domain-containing protein</fullName>
    </recommendedName>
</protein>
<dbReference type="EMBL" id="KN832887">
    <property type="protein sequence ID" value="KIM95262.1"/>
    <property type="molecule type" value="Genomic_DNA"/>
</dbReference>
<dbReference type="InterPro" id="IPR005828">
    <property type="entry name" value="MFS_sugar_transport-like"/>
</dbReference>
<dbReference type="OrthoDB" id="6612291at2759"/>
<dbReference type="SUPFAM" id="SSF103473">
    <property type="entry name" value="MFS general substrate transporter"/>
    <property type="match status" value="1"/>
</dbReference>
<dbReference type="PANTHER" id="PTHR48022">
    <property type="entry name" value="PLASTIDIC GLUCOSE TRANSPORTER 4"/>
    <property type="match status" value="1"/>
</dbReference>
<dbReference type="Pfam" id="PF00083">
    <property type="entry name" value="Sugar_tr"/>
    <property type="match status" value="1"/>
</dbReference>
<feature type="transmembrane region" description="Helical" evidence="9">
    <location>
        <begin position="138"/>
        <end position="157"/>
    </location>
</feature>
<evidence type="ECO:0000259" key="10">
    <source>
        <dbReference type="PROSITE" id="PS50850"/>
    </source>
</evidence>
<dbReference type="PANTHER" id="PTHR48022:SF83">
    <property type="entry name" value="MAJOR FACILITATOR SUPERFAMILY (MFS) PROFILE DOMAIN-CONTAINING PROTEIN"/>
    <property type="match status" value="1"/>
</dbReference>
<evidence type="ECO:0000256" key="2">
    <source>
        <dbReference type="ARBA" id="ARBA00010992"/>
    </source>
</evidence>
<keyword evidence="6 9" id="KW-0472">Membrane</keyword>
<dbReference type="GO" id="GO:0016020">
    <property type="term" value="C:membrane"/>
    <property type="evidence" value="ECO:0007669"/>
    <property type="project" value="UniProtKB-SubCell"/>
</dbReference>
<feature type="compositionally biased region" description="Basic and acidic residues" evidence="8">
    <location>
        <begin position="1"/>
        <end position="13"/>
    </location>
</feature>